<proteinExistence type="predicted"/>
<dbReference type="AlphaFoldDB" id="A0A6G9Y6V5"/>
<feature type="transmembrane region" description="Helical" evidence="6">
    <location>
        <begin position="217"/>
        <end position="243"/>
    </location>
</feature>
<evidence type="ECO:0000256" key="1">
    <source>
        <dbReference type="ARBA" id="ARBA00004651"/>
    </source>
</evidence>
<sequence length="400" mass="41851">MRDRRYVRNFRLLVIGLVTSMVGDSLMLLVFGIWVQSLTGSSSAAGLVIAVMATQAVIAALGGSVIDRFRRRPFLIWTYLLSTLIAAPLFAVHDRGDVWLIFVSAALYGLSMVVAGSTLNGLLQQLIPEAELARTNGMLQTVREGLRLLGPLAGAGLFALMGGAVVGAIDAMTFIVAAVAIWLIRLDEPRPERGGGKWLAEFVAGARFIGTDAGLRAVAFGGAVGWCAIGMIESVAYAIIAGLGKPPEFMGVISVAQGIGAILGGLGAAILIARYGELSVLAAGFAAFGIGVVGCVIRSLPVVLASKAVIGVGITLIAVGMSTIVQRRVPARLMGRTSTALELMHTVPQTSSITVGAILILVIDYRLVLLMMGMIAAGATLLLWSKRKLTERIPAESTAR</sequence>
<dbReference type="CDD" id="cd06173">
    <property type="entry name" value="MFS_MefA_like"/>
    <property type="match status" value="1"/>
</dbReference>
<feature type="transmembrane region" description="Helical" evidence="6">
    <location>
        <begin position="280"/>
        <end position="300"/>
    </location>
</feature>
<keyword evidence="3 6" id="KW-0812">Transmembrane</keyword>
<dbReference type="InterPro" id="IPR020846">
    <property type="entry name" value="MFS_dom"/>
</dbReference>
<evidence type="ECO:0000256" key="3">
    <source>
        <dbReference type="ARBA" id="ARBA00022692"/>
    </source>
</evidence>
<evidence type="ECO:0000256" key="6">
    <source>
        <dbReference type="SAM" id="Phobius"/>
    </source>
</evidence>
<feature type="domain" description="Major facilitator superfamily (MFS) profile" evidence="7">
    <location>
        <begin position="214"/>
        <end position="400"/>
    </location>
</feature>
<reference evidence="8 9" key="1">
    <citation type="journal article" date="2019" name="ACS Chem. Biol.">
        <title>Identification and Mobilization of a Cryptic Antibiotic Biosynthesis Gene Locus from a Human-Pathogenic Nocardia Isolate.</title>
        <authorList>
            <person name="Herisse M."/>
            <person name="Ishida K."/>
            <person name="Porter J.L."/>
            <person name="Howden B."/>
            <person name="Hertweck C."/>
            <person name="Stinear T.P."/>
            <person name="Pidot S.J."/>
        </authorList>
    </citation>
    <scope>NUCLEOTIDE SEQUENCE [LARGE SCALE GENOMIC DNA]</scope>
    <source>
        <strain evidence="8 9">AUSMDU00012717</strain>
    </source>
</reference>
<feature type="transmembrane region" description="Helical" evidence="6">
    <location>
        <begin position="306"/>
        <end position="325"/>
    </location>
</feature>
<feature type="transmembrane region" description="Helical" evidence="6">
    <location>
        <begin position="144"/>
        <end position="161"/>
    </location>
</feature>
<dbReference type="PANTHER" id="PTHR23513">
    <property type="entry name" value="INTEGRAL MEMBRANE EFFLUX PROTEIN-RELATED"/>
    <property type="match status" value="1"/>
</dbReference>
<evidence type="ECO:0000256" key="4">
    <source>
        <dbReference type="ARBA" id="ARBA00022989"/>
    </source>
</evidence>
<evidence type="ECO:0000259" key="7">
    <source>
        <dbReference type="PROSITE" id="PS50850"/>
    </source>
</evidence>
<name>A0A6G9Y6V5_9NOCA</name>
<feature type="transmembrane region" description="Helical" evidence="6">
    <location>
        <begin position="74"/>
        <end position="92"/>
    </location>
</feature>
<keyword evidence="4 6" id="KW-1133">Transmembrane helix</keyword>
<dbReference type="SUPFAM" id="SSF103473">
    <property type="entry name" value="MFS general substrate transporter"/>
    <property type="match status" value="1"/>
</dbReference>
<feature type="domain" description="Major facilitator superfamily (MFS) profile" evidence="7">
    <location>
        <begin position="1"/>
        <end position="189"/>
    </location>
</feature>
<dbReference type="GO" id="GO:0005886">
    <property type="term" value="C:plasma membrane"/>
    <property type="evidence" value="ECO:0007669"/>
    <property type="project" value="UniProtKB-SubCell"/>
</dbReference>
<organism evidence="8 9">
    <name type="scientific">Nocardia arthritidis</name>
    <dbReference type="NCBI Taxonomy" id="228602"/>
    <lineage>
        <taxon>Bacteria</taxon>
        <taxon>Bacillati</taxon>
        <taxon>Actinomycetota</taxon>
        <taxon>Actinomycetes</taxon>
        <taxon>Mycobacteriales</taxon>
        <taxon>Nocardiaceae</taxon>
        <taxon>Nocardia</taxon>
    </lineage>
</organism>
<dbReference type="KEGG" id="nah:F5544_04755"/>
<feature type="transmembrane region" description="Helical" evidence="6">
    <location>
        <begin position="41"/>
        <end position="62"/>
    </location>
</feature>
<dbReference type="GO" id="GO:0022857">
    <property type="term" value="F:transmembrane transporter activity"/>
    <property type="evidence" value="ECO:0007669"/>
    <property type="project" value="InterPro"/>
</dbReference>
<keyword evidence="9" id="KW-1185">Reference proteome</keyword>
<dbReference type="Gene3D" id="1.20.1250.20">
    <property type="entry name" value="MFS general substrate transporter like domains"/>
    <property type="match status" value="1"/>
</dbReference>
<keyword evidence="2" id="KW-1003">Cell membrane</keyword>
<feature type="transmembrane region" description="Helical" evidence="6">
    <location>
        <begin position="98"/>
        <end position="123"/>
    </location>
</feature>
<dbReference type="Pfam" id="PF07690">
    <property type="entry name" value="MFS_1"/>
    <property type="match status" value="1"/>
</dbReference>
<keyword evidence="5 6" id="KW-0472">Membrane</keyword>
<feature type="transmembrane region" description="Helical" evidence="6">
    <location>
        <begin position="167"/>
        <end position="184"/>
    </location>
</feature>
<dbReference type="InterPro" id="IPR036259">
    <property type="entry name" value="MFS_trans_sf"/>
</dbReference>
<dbReference type="InterPro" id="IPR011701">
    <property type="entry name" value="MFS"/>
</dbReference>
<protein>
    <submittedName>
        <fullName evidence="8">MFS transporter</fullName>
    </submittedName>
</protein>
<dbReference type="PANTHER" id="PTHR23513:SF6">
    <property type="entry name" value="MAJOR FACILITATOR SUPERFAMILY ASSOCIATED DOMAIN-CONTAINING PROTEIN"/>
    <property type="match status" value="1"/>
</dbReference>
<dbReference type="EMBL" id="CP046172">
    <property type="protein sequence ID" value="QIS08864.1"/>
    <property type="molecule type" value="Genomic_DNA"/>
</dbReference>
<feature type="transmembrane region" description="Helical" evidence="6">
    <location>
        <begin position="249"/>
        <end position="273"/>
    </location>
</feature>
<evidence type="ECO:0000313" key="9">
    <source>
        <dbReference type="Proteomes" id="UP000503540"/>
    </source>
</evidence>
<comment type="subcellular location">
    <subcellularLocation>
        <location evidence="1">Cell membrane</location>
        <topology evidence="1">Multi-pass membrane protein</topology>
    </subcellularLocation>
</comment>
<accession>A0A6G9Y6V5</accession>
<evidence type="ECO:0000256" key="2">
    <source>
        <dbReference type="ARBA" id="ARBA00022475"/>
    </source>
</evidence>
<feature type="transmembrane region" description="Helical" evidence="6">
    <location>
        <begin position="12"/>
        <end position="35"/>
    </location>
</feature>
<dbReference type="RefSeq" id="WP_167472044.1">
    <property type="nucleotide sequence ID" value="NZ_CP046172.1"/>
</dbReference>
<feature type="transmembrane region" description="Helical" evidence="6">
    <location>
        <begin position="346"/>
        <end position="363"/>
    </location>
</feature>
<dbReference type="PROSITE" id="PS50850">
    <property type="entry name" value="MFS"/>
    <property type="match status" value="2"/>
</dbReference>
<feature type="transmembrane region" description="Helical" evidence="6">
    <location>
        <begin position="369"/>
        <end position="385"/>
    </location>
</feature>
<evidence type="ECO:0000256" key="5">
    <source>
        <dbReference type="ARBA" id="ARBA00023136"/>
    </source>
</evidence>
<dbReference type="Proteomes" id="UP000503540">
    <property type="component" value="Chromosome"/>
</dbReference>
<gene>
    <name evidence="8" type="ORF">F5544_04755</name>
</gene>
<evidence type="ECO:0000313" key="8">
    <source>
        <dbReference type="EMBL" id="QIS08864.1"/>
    </source>
</evidence>